<name>A0ABW4XF65_9ACTN</name>
<dbReference type="EMBL" id="JBHUHP010000030">
    <property type="protein sequence ID" value="MFD2094055.1"/>
    <property type="molecule type" value="Genomic_DNA"/>
</dbReference>
<feature type="region of interest" description="Disordered" evidence="1">
    <location>
        <begin position="1"/>
        <end position="24"/>
    </location>
</feature>
<reference evidence="4" key="1">
    <citation type="journal article" date="2019" name="Int. J. Syst. Evol. Microbiol.">
        <title>The Global Catalogue of Microorganisms (GCM) 10K type strain sequencing project: providing services to taxonomists for standard genome sequencing and annotation.</title>
        <authorList>
            <consortium name="The Broad Institute Genomics Platform"/>
            <consortium name="The Broad Institute Genome Sequencing Center for Infectious Disease"/>
            <person name="Wu L."/>
            <person name="Ma J."/>
        </authorList>
    </citation>
    <scope>NUCLEOTIDE SEQUENCE [LARGE SCALE GENOMIC DNA]</scope>
    <source>
        <strain evidence="4">JCM 3338</strain>
    </source>
</reference>
<evidence type="ECO:0000313" key="4">
    <source>
        <dbReference type="Proteomes" id="UP001597402"/>
    </source>
</evidence>
<keyword evidence="2" id="KW-0812">Transmembrane</keyword>
<keyword evidence="2" id="KW-1133">Transmembrane helix</keyword>
<accession>A0ABW4XF65</accession>
<evidence type="ECO:0000256" key="1">
    <source>
        <dbReference type="SAM" id="MobiDB-lite"/>
    </source>
</evidence>
<sequence length="55" mass="6015">MSTTDGTPDRDQPRDRQGGPTEAGRRRGRILIPAIIVGIILVIFAFILLVSQIGR</sequence>
<keyword evidence="2" id="KW-0472">Membrane</keyword>
<dbReference type="RefSeq" id="WP_376880450.1">
    <property type="nucleotide sequence ID" value="NZ_JBHUHP010000030.1"/>
</dbReference>
<dbReference type="Proteomes" id="UP001597402">
    <property type="component" value="Unassembled WGS sequence"/>
</dbReference>
<feature type="transmembrane region" description="Helical" evidence="2">
    <location>
        <begin position="30"/>
        <end position="50"/>
    </location>
</feature>
<feature type="compositionally biased region" description="Basic and acidic residues" evidence="1">
    <location>
        <begin position="7"/>
        <end position="17"/>
    </location>
</feature>
<comment type="caution">
    <text evidence="3">The sequence shown here is derived from an EMBL/GenBank/DDBJ whole genome shotgun (WGS) entry which is preliminary data.</text>
</comment>
<evidence type="ECO:0000313" key="3">
    <source>
        <dbReference type="EMBL" id="MFD2094055.1"/>
    </source>
</evidence>
<evidence type="ECO:0000256" key="2">
    <source>
        <dbReference type="SAM" id="Phobius"/>
    </source>
</evidence>
<protein>
    <submittedName>
        <fullName evidence="3">Uncharacterized protein</fullName>
    </submittedName>
</protein>
<proteinExistence type="predicted"/>
<gene>
    <name evidence="3" type="ORF">ACFSHS_21015</name>
</gene>
<organism evidence="3 4">
    <name type="scientific">Blastococcus deserti</name>
    <dbReference type="NCBI Taxonomy" id="2259033"/>
    <lineage>
        <taxon>Bacteria</taxon>
        <taxon>Bacillati</taxon>
        <taxon>Actinomycetota</taxon>
        <taxon>Actinomycetes</taxon>
        <taxon>Geodermatophilales</taxon>
        <taxon>Geodermatophilaceae</taxon>
        <taxon>Blastococcus</taxon>
    </lineage>
</organism>
<keyword evidence="4" id="KW-1185">Reference proteome</keyword>